<keyword evidence="3" id="KW-1133">Transmembrane helix</keyword>
<reference evidence="5 6" key="1">
    <citation type="submission" date="2020-08" db="EMBL/GenBank/DDBJ databases">
        <title>Genomic Encyclopedia of Type Strains, Phase III (KMG-III): the genomes of soil and plant-associated and newly described type strains.</title>
        <authorList>
            <person name="Whitman W."/>
        </authorList>
    </citation>
    <scope>NUCLEOTIDE SEQUENCE [LARGE SCALE GENOMIC DNA]</scope>
    <source>
        <strain evidence="5 6">CECT 8960</strain>
    </source>
</reference>
<dbReference type="EMBL" id="JACHJQ010000007">
    <property type="protein sequence ID" value="MBB4910507.1"/>
    <property type="molecule type" value="Genomic_DNA"/>
</dbReference>
<keyword evidence="3" id="KW-0812">Transmembrane</keyword>
<dbReference type="InterPro" id="IPR019533">
    <property type="entry name" value="Peptidase_S26"/>
</dbReference>
<dbReference type="EC" id="3.4.21.89" evidence="3"/>
<dbReference type="InterPro" id="IPR000223">
    <property type="entry name" value="Pept_S26A_signal_pept_1"/>
</dbReference>
<accession>A0A7W7QBG3</accession>
<dbReference type="GO" id="GO:0006465">
    <property type="term" value="P:signal peptide processing"/>
    <property type="evidence" value="ECO:0007669"/>
    <property type="project" value="InterPro"/>
</dbReference>
<evidence type="ECO:0000256" key="1">
    <source>
        <dbReference type="ARBA" id="ARBA00004401"/>
    </source>
</evidence>
<dbReference type="NCBIfam" id="TIGR02227">
    <property type="entry name" value="sigpep_I_bact"/>
    <property type="match status" value="1"/>
</dbReference>
<keyword evidence="6" id="KW-1185">Reference proteome</keyword>
<comment type="caution">
    <text evidence="5">The sequence shown here is derived from an EMBL/GenBank/DDBJ whole genome shotgun (WGS) entry which is preliminary data.</text>
</comment>
<evidence type="ECO:0000313" key="5">
    <source>
        <dbReference type="EMBL" id="MBB4910507.1"/>
    </source>
</evidence>
<dbReference type="SUPFAM" id="SSF51306">
    <property type="entry name" value="LexA/Signal peptidase"/>
    <property type="match status" value="1"/>
</dbReference>
<sequence length="206" mass="21159">MTRIVLAVVFMLAGLGVVLGAVVLGRPSFVEVEVGGAAMAPTLEEGDLLTVDSEAEPRRGDMVVLDGEAFAGQSAGLRVLRVMGVGGDELEYTGGRLTRNGKPVSEPYASGTPLNDFTVTVPDGTVFLAGDARDNAVDSRMFVDHEGHGAVPVAAIEGRVVGVNGTLLDSGTQAWPLWVAGGAVVALGGLGWLIAGLHRRTTAPVD</sequence>
<dbReference type="PANTHER" id="PTHR43390:SF1">
    <property type="entry name" value="CHLOROPLAST PROCESSING PEPTIDASE"/>
    <property type="match status" value="1"/>
</dbReference>
<comment type="subcellular location">
    <subcellularLocation>
        <location evidence="1">Cell membrane</location>
        <topology evidence="1">Single-pass type II membrane protein</topology>
    </subcellularLocation>
    <subcellularLocation>
        <location evidence="3">Membrane</location>
        <topology evidence="3">Single-pass type II membrane protein</topology>
    </subcellularLocation>
</comment>
<feature type="transmembrane region" description="Helical" evidence="3">
    <location>
        <begin position="175"/>
        <end position="195"/>
    </location>
</feature>
<proteinExistence type="inferred from homology"/>
<comment type="similarity">
    <text evidence="2 3">Belongs to the peptidase S26 family.</text>
</comment>
<dbReference type="PANTHER" id="PTHR43390">
    <property type="entry name" value="SIGNAL PEPTIDASE I"/>
    <property type="match status" value="1"/>
</dbReference>
<dbReference type="Proteomes" id="UP000520767">
    <property type="component" value="Unassembled WGS sequence"/>
</dbReference>
<dbReference type="InterPro" id="IPR036286">
    <property type="entry name" value="LexA/Signal_pep-like_sf"/>
</dbReference>
<dbReference type="GO" id="GO:0004252">
    <property type="term" value="F:serine-type endopeptidase activity"/>
    <property type="evidence" value="ECO:0007669"/>
    <property type="project" value="InterPro"/>
</dbReference>
<evidence type="ECO:0000256" key="2">
    <source>
        <dbReference type="ARBA" id="ARBA00009370"/>
    </source>
</evidence>
<protein>
    <recommendedName>
        <fullName evidence="3">Signal peptidase I</fullName>
        <ecNumber evidence="3">3.4.21.89</ecNumber>
    </recommendedName>
</protein>
<organism evidence="5 6">
    <name type="scientific">Actinophytocola algeriensis</name>
    <dbReference type="NCBI Taxonomy" id="1768010"/>
    <lineage>
        <taxon>Bacteria</taxon>
        <taxon>Bacillati</taxon>
        <taxon>Actinomycetota</taxon>
        <taxon>Actinomycetes</taxon>
        <taxon>Pseudonocardiales</taxon>
        <taxon>Pseudonocardiaceae</taxon>
    </lineage>
</organism>
<dbReference type="AlphaFoldDB" id="A0A7W7QBG3"/>
<name>A0A7W7QBG3_9PSEU</name>
<gene>
    <name evidence="5" type="ORF">FHR82_006765</name>
</gene>
<keyword evidence="3" id="KW-0645">Protease</keyword>
<dbReference type="Gene3D" id="2.10.109.10">
    <property type="entry name" value="Umud Fragment, subunit A"/>
    <property type="match status" value="1"/>
</dbReference>
<keyword evidence="3" id="KW-0472">Membrane</keyword>
<dbReference type="CDD" id="cd06530">
    <property type="entry name" value="S26_SPase_I"/>
    <property type="match status" value="1"/>
</dbReference>
<evidence type="ECO:0000256" key="3">
    <source>
        <dbReference type="RuleBase" id="RU362042"/>
    </source>
</evidence>
<dbReference type="Pfam" id="PF10502">
    <property type="entry name" value="Peptidase_S26"/>
    <property type="match status" value="1"/>
</dbReference>
<dbReference type="GO" id="GO:0005886">
    <property type="term" value="C:plasma membrane"/>
    <property type="evidence" value="ECO:0007669"/>
    <property type="project" value="UniProtKB-SubCell"/>
</dbReference>
<dbReference type="RefSeq" id="WP_184814546.1">
    <property type="nucleotide sequence ID" value="NZ_JACHJQ010000007.1"/>
</dbReference>
<feature type="domain" description="Peptidase S26" evidence="4">
    <location>
        <begin position="17"/>
        <end position="161"/>
    </location>
</feature>
<evidence type="ECO:0000259" key="4">
    <source>
        <dbReference type="Pfam" id="PF10502"/>
    </source>
</evidence>
<evidence type="ECO:0000313" key="6">
    <source>
        <dbReference type="Proteomes" id="UP000520767"/>
    </source>
</evidence>
<dbReference type="GO" id="GO:0009003">
    <property type="term" value="F:signal peptidase activity"/>
    <property type="evidence" value="ECO:0007669"/>
    <property type="project" value="UniProtKB-EC"/>
</dbReference>
<dbReference type="PRINTS" id="PR00727">
    <property type="entry name" value="LEADERPTASE"/>
</dbReference>
<keyword evidence="3" id="KW-0378">Hydrolase</keyword>
<comment type="catalytic activity">
    <reaction evidence="3">
        <text>Cleavage of hydrophobic, N-terminal signal or leader sequences from secreted and periplasmic proteins.</text>
        <dbReference type="EC" id="3.4.21.89"/>
    </reaction>
</comment>